<feature type="domain" description="HTH marR-type" evidence="4">
    <location>
        <begin position="1"/>
        <end position="142"/>
    </location>
</feature>
<dbReference type="EMBL" id="CP002281">
    <property type="protein sequence ID" value="ADO82438.1"/>
    <property type="molecule type" value="Genomic_DNA"/>
</dbReference>
<dbReference type="PANTHER" id="PTHR42756:SF1">
    <property type="entry name" value="TRANSCRIPTIONAL REPRESSOR OF EMRAB OPERON"/>
    <property type="match status" value="1"/>
</dbReference>
<keyword evidence="3" id="KW-0804">Transcription</keyword>
<dbReference type="PANTHER" id="PTHR42756">
    <property type="entry name" value="TRANSCRIPTIONAL REGULATOR, MARR"/>
    <property type="match status" value="1"/>
</dbReference>
<dbReference type="GO" id="GO:0003700">
    <property type="term" value="F:DNA-binding transcription factor activity"/>
    <property type="evidence" value="ECO:0007669"/>
    <property type="project" value="InterPro"/>
</dbReference>
<dbReference type="Pfam" id="PF12802">
    <property type="entry name" value="MarR_2"/>
    <property type="match status" value="1"/>
</dbReference>
<evidence type="ECO:0000256" key="1">
    <source>
        <dbReference type="ARBA" id="ARBA00023015"/>
    </source>
</evidence>
<evidence type="ECO:0000313" key="5">
    <source>
        <dbReference type="EMBL" id="ADO82438.1"/>
    </source>
</evidence>
<organism evidence="5 6">
    <name type="scientific">Ilyobacter polytropus (strain ATCC 51220 / DSM 2926 / LMG 16218 / CuHBu1)</name>
    <dbReference type="NCBI Taxonomy" id="572544"/>
    <lineage>
        <taxon>Bacteria</taxon>
        <taxon>Fusobacteriati</taxon>
        <taxon>Fusobacteriota</taxon>
        <taxon>Fusobacteriia</taxon>
        <taxon>Fusobacteriales</taxon>
        <taxon>Fusobacteriaceae</taxon>
        <taxon>Ilyobacter</taxon>
    </lineage>
</organism>
<dbReference type="Proteomes" id="UP000006875">
    <property type="component" value="Chromosome"/>
</dbReference>
<dbReference type="RefSeq" id="WP_013387108.1">
    <property type="nucleotide sequence ID" value="NC_014632.1"/>
</dbReference>
<dbReference type="InterPro" id="IPR036388">
    <property type="entry name" value="WH-like_DNA-bd_sf"/>
</dbReference>
<sequence length="147" mass="16783">MVKIRTDIVIGLVANIREKSAQFINGELKRLGVEGINSSHGTILSALYDNDGQMTMNEIAKYIARRKSSVTDMVKKLEKLGYVERKQDELDARVINVTLSPKGIEFRKTFLKISKALLEKAYDGFEEEEKEILVKYLGKVRKNFQDI</sequence>
<dbReference type="SMART" id="SM00347">
    <property type="entry name" value="HTH_MARR"/>
    <property type="match status" value="1"/>
</dbReference>
<dbReference type="Gene3D" id="1.10.10.10">
    <property type="entry name" value="Winged helix-like DNA-binding domain superfamily/Winged helix DNA-binding domain"/>
    <property type="match status" value="1"/>
</dbReference>
<proteinExistence type="predicted"/>
<dbReference type="KEGG" id="ipo:Ilyop_0651"/>
<dbReference type="PROSITE" id="PS50995">
    <property type="entry name" value="HTH_MARR_2"/>
    <property type="match status" value="1"/>
</dbReference>
<gene>
    <name evidence="5" type="ordered locus">Ilyop_0651</name>
</gene>
<keyword evidence="1" id="KW-0805">Transcription regulation</keyword>
<evidence type="ECO:0000259" key="4">
    <source>
        <dbReference type="PROSITE" id="PS50995"/>
    </source>
</evidence>
<dbReference type="SUPFAM" id="SSF46785">
    <property type="entry name" value="Winged helix' DNA-binding domain"/>
    <property type="match status" value="1"/>
</dbReference>
<dbReference type="InterPro" id="IPR000835">
    <property type="entry name" value="HTH_MarR-typ"/>
</dbReference>
<dbReference type="PRINTS" id="PR00598">
    <property type="entry name" value="HTHMARR"/>
</dbReference>
<accession>E3H6R9</accession>
<dbReference type="AlphaFoldDB" id="E3H6R9"/>
<evidence type="ECO:0000256" key="2">
    <source>
        <dbReference type="ARBA" id="ARBA00023125"/>
    </source>
</evidence>
<keyword evidence="2" id="KW-0238">DNA-binding</keyword>
<dbReference type="GO" id="GO:0003677">
    <property type="term" value="F:DNA binding"/>
    <property type="evidence" value="ECO:0007669"/>
    <property type="project" value="UniProtKB-KW"/>
</dbReference>
<keyword evidence="6" id="KW-1185">Reference proteome</keyword>
<protein>
    <submittedName>
        <fullName evidence="5">Transcriptional regulator, MarR family</fullName>
    </submittedName>
</protein>
<name>E3H6R9_ILYPC</name>
<reference evidence="5 6" key="1">
    <citation type="journal article" date="2010" name="Stand. Genomic Sci.">
        <title>Complete genome sequence of Ilyobacter polytropus type strain (CuHbu1).</title>
        <authorList>
            <person name="Sikorski J."/>
            <person name="Chertkov O."/>
            <person name="Lapidus A."/>
            <person name="Nolan M."/>
            <person name="Lucas S."/>
            <person name="Del Rio T.G."/>
            <person name="Tice H."/>
            <person name="Cheng J.F."/>
            <person name="Tapia R."/>
            <person name="Han C."/>
            <person name="Goodwin L."/>
            <person name="Pitluck S."/>
            <person name="Liolios K."/>
            <person name="Ivanova N."/>
            <person name="Mavromatis K."/>
            <person name="Mikhailova N."/>
            <person name="Pati A."/>
            <person name="Chen A."/>
            <person name="Palaniappan K."/>
            <person name="Land M."/>
            <person name="Hauser L."/>
            <person name="Chang Y.J."/>
            <person name="Jeffries C.D."/>
            <person name="Brambilla E."/>
            <person name="Yasawong M."/>
            <person name="Rohde M."/>
            <person name="Pukall R."/>
            <person name="Spring S."/>
            <person name="Goker M."/>
            <person name="Woyke T."/>
            <person name="Bristow J."/>
            <person name="Eisen J.A."/>
            <person name="Markowitz V."/>
            <person name="Hugenholtz P."/>
            <person name="Kyrpides N.C."/>
            <person name="Klenk H.P."/>
        </authorList>
    </citation>
    <scope>NUCLEOTIDE SEQUENCE [LARGE SCALE GENOMIC DNA]</scope>
    <source>
        <strain evidence="6">ATCC 51220 / DSM 2926 / LMG 16218 / CuHBu1</strain>
    </source>
</reference>
<dbReference type="eggNOG" id="COG1846">
    <property type="taxonomic scope" value="Bacteria"/>
</dbReference>
<evidence type="ECO:0000313" key="6">
    <source>
        <dbReference type="Proteomes" id="UP000006875"/>
    </source>
</evidence>
<dbReference type="STRING" id="572544.Ilyop_0651"/>
<evidence type="ECO:0000256" key="3">
    <source>
        <dbReference type="ARBA" id="ARBA00023163"/>
    </source>
</evidence>
<dbReference type="HOGENOM" id="CLU_083287_18_3_0"/>
<dbReference type="InterPro" id="IPR036390">
    <property type="entry name" value="WH_DNA-bd_sf"/>
</dbReference>